<dbReference type="SMART" id="SM00984">
    <property type="entry name" value="UDPG_MGDP_dh_C"/>
    <property type="match status" value="1"/>
</dbReference>
<protein>
    <recommendedName>
        <fullName evidence="2">UDP-glucose/GDP-mannose dehydrogenase C-terminal domain-containing protein</fullName>
    </recommendedName>
</protein>
<dbReference type="GO" id="GO:0016616">
    <property type="term" value="F:oxidoreductase activity, acting on the CH-OH group of donors, NAD or NADP as acceptor"/>
    <property type="evidence" value="ECO:0007669"/>
    <property type="project" value="InterPro"/>
</dbReference>
<evidence type="ECO:0000256" key="1">
    <source>
        <dbReference type="ARBA" id="ARBA00006601"/>
    </source>
</evidence>
<organism evidence="3">
    <name type="scientific">marine sediment metagenome</name>
    <dbReference type="NCBI Taxonomy" id="412755"/>
    <lineage>
        <taxon>unclassified sequences</taxon>
        <taxon>metagenomes</taxon>
        <taxon>ecological metagenomes</taxon>
    </lineage>
</organism>
<evidence type="ECO:0000313" key="3">
    <source>
        <dbReference type="EMBL" id="GAJ23260.1"/>
    </source>
</evidence>
<comment type="caution">
    <text evidence="3">The sequence shown here is derived from an EMBL/GenBank/DDBJ whole genome shotgun (WGS) entry which is preliminary data.</text>
</comment>
<dbReference type="PANTHER" id="PTHR43491:SF2">
    <property type="entry name" value="UDP-N-ACETYL-D-MANNOSAMINE DEHYDROGENASE"/>
    <property type="match status" value="1"/>
</dbReference>
<accession>X1W284</accession>
<sequence length="102" mass="11606">NVADIRESPVRGIVKELKEYGVEITGFDPLLNGAELEDEFGIRLLKDWKEVMKAEMDCIIFTVAHSSFGRLKLNDLKKMQNLSPVLIDIREIFDAEEARRAG</sequence>
<dbReference type="AlphaFoldDB" id="X1W284"/>
<dbReference type="InterPro" id="IPR014027">
    <property type="entry name" value="UDP-Glc/GDP-Man_DH_C"/>
</dbReference>
<dbReference type="SUPFAM" id="SSF52413">
    <property type="entry name" value="UDP-glucose/GDP-mannose dehydrogenase C-terminal domain"/>
    <property type="match status" value="1"/>
</dbReference>
<dbReference type="InterPro" id="IPR028359">
    <property type="entry name" value="UDP_ManNAc/GlcNAc_DH"/>
</dbReference>
<dbReference type="EMBL" id="BARW01041229">
    <property type="protein sequence ID" value="GAJ23260.1"/>
    <property type="molecule type" value="Genomic_DNA"/>
</dbReference>
<dbReference type="GO" id="GO:0051287">
    <property type="term" value="F:NAD binding"/>
    <property type="evidence" value="ECO:0007669"/>
    <property type="project" value="InterPro"/>
</dbReference>
<feature type="domain" description="UDP-glucose/GDP-mannose dehydrogenase C-terminal" evidence="2">
    <location>
        <begin position="1"/>
        <end position="95"/>
    </location>
</feature>
<dbReference type="Pfam" id="PF03720">
    <property type="entry name" value="UDPG_MGDP_dh_C"/>
    <property type="match status" value="1"/>
</dbReference>
<feature type="non-terminal residue" evidence="3">
    <location>
        <position position="1"/>
    </location>
</feature>
<dbReference type="Gene3D" id="3.40.50.720">
    <property type="entry name" value="NAD(P)-binding Rossmann-like Domain"/>
    <property type="match status" value="1"/>
</dbReference>
<feature type="non-terminal residue" evidence="3">
    <location>
        <position position="102"/>
    </location>
</feature>
<dbReference type="GO" id="GO:0016628">
    <property type="term" value="F:oxidoreductase activity, acting on the CH-CH group of donors, NAD or NADP as acceptor"/>
    <property type="evidence" value="ECO:0007669"/>
    <property type="project" value="InterPro"/>
</dbReference>
<dbReference type="GO" id="GO:0000271">
    <property type="term" value="P:polysaccharide biosynthetic process"/>
    <property type="evidence" value="ECO:0007669"/>
    <property type="project" value="InterPro"/>
</dbReference>
<dbReference type="PANTHER" id="PTHR43491">
    <property type="entry name" value="UDP-N-ACETYL-D-MANNOSAMINE DEHYDROGENASE"/>
    <property type="match status" value="1"/>
</dbReference>
<proteinExistence type="inferred from homology"/>
<gene>
    <name evidence="3" type="ORF">S12H4_61860</name>
</gene>
<evidence type="ECO:0000259" key="2">
    <source>
        <dbReference type="SMART" id="SM00984"/>
    </source>
</evidence>
<dbReference type="InterPro" id="IPR036220">
    <property type="entry name" value="UDP-Glc/GDP-Man_DH_C_sf"/>
</dbReference>
<comment type="similarity">
    <text evidence="1">Belongs to the UDP-glucose/GDP-mannose dehydrogenase family.</text>
</comment>
<name>X1W284_9ZZZZ</name>
<reference evidence="3" key="1">
    <citation type="journal article" date="2014" name="Front. Microbiol.">
        <title>High frequency of phylogenetically diverse reductive dehalogenase-homologous genes in deep subseafloor sedimentary metagenomes.</title>
        <authorList>
            <person name="Kawai M."/>
            <person name="Futagami T."/>
            <person name="Toyoda A."/>
            <person name="Takaki Y."/>
            <person name="Nishi S."/>
            <person name="Hori S."/>
            <person name="Arai W."/>
            <person name="Tsubouchi T."/>
            <person name="Morono Y."/>
            <person name="Uchiyama I."/>
            <person name="Ito T."/>
            <person name="Fujiyama A."/>
            <person name="Inagaki F."/>
            <person name="Takami H."/>
        </authorList>
    </citation>
    <scope>NUCLEOTIDE SEQUENCE</scope>
    <source>
        <strain evidence="3">Expedition CK06-06</strain>
    </source>
</reference>